<accession>A0A3P6AZ69</accession>
<reference evidence="1" key="1">
    <citation type="submission" date="2018-11" db="EMBL/GenBank/DDBJ databases">
        <authorList>
            <consortium name="Genoscope - CEA"/>
            <person name="William W."/>
        </authorList>
    </citation>
    <scope>NUCLEOTIDE SEQUENCE</scope>
</reference>
<proteinExistence type="predicted"/>
<protein>
    <submittedName>
        <fullName evidence="1">Uncharacterized protein</fullName>
    </submittedName>
</protein>
<organism evidence="1">
    <name type="scientific">Brassica oleracea</name>
    <name type="common">Wild cabbage</name>
    <dbReference type="NCBI Taxonomy" id="3712"/>
    <lineage>
        <taxon>Eukaryota</taxon>
        <taxon>Viridiplantae</taxon>
        <taxon>Streptophyta</taxon>
        <taxon>Embryophyta</taxon>
        <taxon>Tracheophyta</taxon>
        <taxon>Spermatophyta</taxon>
        <taxon>Magnoliopsida</taxon>
        <taxon>eudicotyledons</taxon>
        <taxon>Gunneridae</taxon>
        <taxon>Pentapetalae</taxon>
        <taxon>rosids</taxon>
        <taxon>malvids</taxon>
        <taxon>Brassicales</taxon>
        <taxon>Brassicaceae</taxon>
        <taxon>Brassiceae</taxon>
        <taxon>Brassica</taxon>
    </lineage>
</organism>
<dbReference type="AlphaFoldDB" id="A0A3P6AZ69"/>
<feature type="non-terminal residue" evidence="1">
    <location>
        <position position="44"/>
    </location>
</feature>
<evidence type="ECO:0000313" key="1">
    <source>
        <dbReference type="EMBL" id="VDC91050.1"/>
    </source>
</evidence>
<dbReference type="EMBL" id="LR031872">
    <property type="protein sequence ID" value="VDC91050.1"/>
    <property type="molecule type" value="Genomic_DNA"/>
</dbReference>
<sequence length="44" mass="4913">MTQIITPSAQFSFLDFATFIFIHDRIKKEGNGKPSAAEERGQPS</sequence>
<name>A0A3P6AZ69_BRAOL</name>
<gene>
    <name evidence="1" type="ORF">BOLC3T15646H</name>
</gene>